<keyword evidence="1" id="KW-1133">Transmembrane helix</keyword>
<keyword evidence="2" id="KW-0449">Lipoprotein</keyword>
<dbReference type="EMBL" id="JAODOP010000004">
    <property type="protein sequence ID" value="MEF3832639.1"/>
    <property type="molecule type" value="Genomic_DNA"/>
</dbReference>
<keyword evidence="3" id="KW-1185">Reference proteome</keyword>
<dbReference type="RefSeq" id="WP_303305014.1">
    <property type="nucleotide sequence ID" value="NZ_JAODOP010000004.1"/>
</dbReference>
<keyword evidence="1" id="KW-0812">Transmembrane</keyword>
<evidence type="ECO:0000313" key="3">
    <source>
        <dbReference type="Proteomes" id="UP001337305"/>
    </source>
</evidence>
<reference evidence="2 3" key="1">
    <citation type="submission" date="2022-09" db="EMBL/GenBank/DDBJ databases">
        <title>Genome sequencing of Flavivirga sp. MEBiC05379.</title>
        <authorList>
            <person name="Oh H.-M."/>
            <person name="Kwon K.K."/>
            <person name="Park M.J."/>
            <person name="Yang S.-H."/>
        </authorList>
    </citation>
    <scope>NUCLEOTIDE SEQUENCE [LARGE SCALE GENOMIC DNA]</scope>
    <source>
        <strain evidence="2 3">MEBiC05379</strain>
    </source>
</reference>
<evidence type="ECO:0000313" key="2">
    <source>
        <dbReference type="EMBL" id="MEF3832639.1"/>
    </source>
</evidence>
<accession>A0ABU7XPK3</accession>
<evidence type="ECO:0000256" key="1">
    <source>
        <dbReference type="SAM" id="Phobius"/>
    </source>
</evidence>
<sequence length="134" mass="15267">MAINKKSRIGISVIILIFITLVVVFGYNYIYQDHRNIETEQATFSLSANEISAEFSKNLEASEKKYLNKTVEIYGLITELNTMDLTLNDNVYCAFSTPFNTSYNIDSEIKIKGRCIGYDDLLEQVKLDQCSIVN</sequence>
<organism evidence="2 3">
    <name type="scientific">Flavivirga spongiicola</name>
    <dbReference type="NCBI Taxonomy" id="421621"/>
    <lineage>
        <taxon>Bacteria</taxon>
        <taxon>Pseudomonadati</taxon>
        <taxon>Bacteroidota</taxon>
        <taxon>Flavobacteriia</taxon>
        <taxon>Flavobacteriales</taxon>
        <taxon>Flavobacteriaceae</taxon>
        <taxon>Flavivirga</taxon>
    </lineage>
</organism>
<feature type="transmembrane region" description="Helical" evidence="1">
    <location>
        <begin position="9"/>
        <end position="30"/>
    </location>
</feature>
<name>A0ABU7XPK3_9FLAO</name>
<dbReference type="Pfam" id="PF12869">
    <property type="entry name" value="tRNA_anti-like"/>
    <property type="match status" value="1"/>
</dbReference>
<protein>
    <submittedName>
        <fullName evidence="2">OB-fold putative lipoprotein</fullName>
    </submittedName>
</protein>
<proteinExistence type="predicted"/>
<dbReference type="Proteomes" id="UP001337305">
    <property type="component" value="Unassembled WGS sequence"/>
</dbReference>
<comment type="caution">
    <text evidence="2">The sequence shown here is derived from an EMBL/GenBank/DDBJ whole genome shotgun (WGS) entry which is preliminary data.</text>
</comment>
<dbReference type="InterPro" id="IPR024422">
    <property type="entry name" value="Protein_unknown_function_OB"/>
</dbReference>
<keyword evidence="1" id="KW-0472">Membrane</keyword>
<gene>
    <name evidence="2" type="ORF">N1F79_05830</name>
</gene>